<protein>
    <submittedName>
        <fullName evidence="4">D-alanyl-D-alanine carboxypeptidase/D-alanyl-D-alanine-endopeptidase</fullName>
    </submittedName>
</protein>
<dbReference type="GO" id="GO:0004180">
    <property type="term" value="F:carboxypeptidase activity"/>
    <property type="evidence" value="ECO:0007669"/>
    <property type="project" value="UniProtKB-KW"/>
</dbReference>
<organism evidence="4 5">
    <name type="scientific">Piscirickettsia litoralis</name>
    <dbReference type="NCBI Taxonomy" id="1891921"/>
    <lineage>
        <taxon>Bacteria</taxon>
        <taxon>Pseudomonadati</taxon>
        <taxon>Pseudomonadota</taxon>
        <taxon>Gammaproteobacteria</taxon>
        <taxon>Thiotrichales</taxon>
        <taxon>Piscirickettsiaceae</taxon>
        <taxon>Piscirickettsia</taxon>
    </lineage>
</organism>
<dbReference type="PANTHER" id="PTHR30023:SF0">
    <property type="entry name" value="PENICILLIN-SENSITIVE CARBOXYPEPTIDASE A"/>
    <property type="match status" value="1"/>
</dbReference>
<evidence type="ECO:0000313" key="5">
    <source>
        <dbReference type="Proteomes" id="UP000094329"/>
    </source>
</evidence>
<accession>A0ABX3A5J8</accession>
<dbReference type="InterPro" id="IPR000667">
    <property type="entry name" value="Peptidase_S13"/>
</dbReference>
<evidence type="ECO:0000313" key="4">
    <source>
        <dbReference type="EMBL" id="ODN42923.1"/>
    </source>
</evidence>
<dbReference type="Pfam" id="PF02113">
    <property type="entry name" value="Peptidase_S13"/>
    <property type="match status" value="1"/>
</dbReference>
<evidence type="ECO:0000256" key="3">
    <source>
        <dbReference type="SAM" id="SignalP"/>
    </source>
</evidence>
<reference evidence="4 5" key="1">
    <citation type="submission" date="2016-08" db="EMBL/GenBank/DDBJ databases">
        <title>Draft genome sequence of Candidatus Piscirickettsia litoralis, from seawater.</title>
        <authorList>
            <person name="Wan X."/>
            <person name="Lee A.J."/>
            <person name="Hou S."/>
            <person name="Donachie S.P."/>
        </authorList>
    </citation>
    <scope>NUCLEOTIDE SEQUENCE [LARGE SCALE GENOMIC DNA]</scope>
    <source>
        <strain evidence="4 5">Y2</strain>
    </source>
</reference>
<feature type="chain" id="PRO_5046443591" evidence="3">
    <location>
        <begin position="23"/>
        <end position="329"/>
    </location>
</feature>
<dbReference type="Proteomes" id="UP000094329">
    <property type="component" value="Unassembled WGS sequence"/>
</dbReference>
<evidence type="ECO:0000256" key="2">
    <source>
        <dbReference type="ARBA" id="ARBA00022801"/>
    </source>
</evidence>
<keyword evidence="4" id="KW-0645">Protease</keyword>
<dbReference type="RefSeq" id="WP_069312719.1">
    <property type="nucleotide sequence ID" value="NZ_MDTU01000001.1"/>
</dbReference>
<dbReference type="Gene3D" id="3.40.710.10">
    <property type="entry name" value="DD-peptidase/beta-lactamase superfamily"/>
    <property type="match status" value="1"/>
</dbReference>
<keyword evidence="4" id="KW-0121">Carboxypeptidase</keyword>
<name>A0ABX3A5J8_9GAMM</name>
<comment type="similarity">
    <text evidence="1">Belongs to the peptidase S13 family.</text>
</comment>
<dbReference type="NCBIfam" id="TIGR00666">
    <property type="entry name" value="PBP4"/>
    <property type="match status" value="1"/>
</dbReference>
<dbReference type="Gene3D" id="3.50.80.20">
    <property type="entry name" value="D-Ala-D-Ala carboxypeptidase C, peptidase S13"/>
    <property type="match status" value="1"/>
</dbReference>
<gene>
    <name evidence="4" type="ORF">BGC07_08295</name>
</gene>
<dbReference type="PRINTS" id="PR00922">
    <property type="entry name" value="DADACBPTASE3"/>
</dbReference>
<keyword evidence="3" id="KW-0732">Signal</keyword>
<proteinExistence type="inferred from homology"/>
<sequence length="329" mass="36438">MRVWLVNTLFGLVALLSTSAFAAHAGGKSTLAQCLNAKLTPLEKTTQVGLIAENLTTGKLLYSKNPEQSFLPASVIKLVTAIAALAYLPENYQFETSIHLAGKQLGNRFSGQAYFKFSGDPSFKSSYITRFVKKLYSQGIRTFNGNVIVDRSEFAAPDAAPGWLVDNVHICYAAPINALILDENCRRTSIYTKNSQVVIKPKFPFSFINQVKINHDQKLPCSLEVAIKPGNQVVLYGCMQQEQSYGLALAVRDPVNYLEQRLKQGFKARGIVWRGQVKEGSLASSSKLLMSFHSQTLNLIIQDMLATSNNIEAEALLKKVRSALLWSRR</sequence>
<dbReference type="SUPFAM" id="SSF56601">
    <property type="entry name" value="beta-lactamase/transpeptidase-like"/>
    <property type="match status" value="1"/>
</dbReference>
<evidence type="ECO:0000256" key="1">
    <source>
        <dbReference type="ARBA" id="ARBA00006096"/>
    </source>
</evidence>
<comment type="caution">
    <text evidence="4">The sequence shown here is derived from an EMBL/GenBank/DDBJ whole genome shotgun (WGS) entry which is preliminary data.</text>
</comment>
<dbReference type="PANTHER" id="PTHR30023">
    <property type="entry name" value="D-ALANYL-D-ALANINE CARBOXYPEPTIDASE"/>
    <property type="match status" value="1"/>
</dbReference>
<dbReference type="EMBL" id="MDTU01000001">
    <property type="protein sequence ID" value="ODN42923.1"/>
    <property type="molecule type" value="Genomic_DNA"/>
</dbReference>
<keyword evidence="2" id="KW-0378">Hydrolase</keyword>
<feature type="signal peptide" evidence="3">
    <location>
        <begin position="1"/>
        <end position="22"/>
    </location>
</feature>
<dbReference type="InterPro" id="IPR012338">
    <property type="entry name" value="Beta-lactam/transpept-like"/>
</dbReference>
<keyword evidence="5" id="KW-1185">Reference proteome</keyword>